<proteinExistence type="predicted"/>
<name>A0A6J5PZI7_9CAUD</name>
<reference evidence="1" key="1">
    <citation type="submission" date="2020-05" db="EMBL/GenBank/DDBJ databases">
        <authorList>
            <person name="Chiriac C."/>
            <person name="Salcher M."/>
            <person name="Ghai R."/>
            <person name="Kavagutti S V."/>
        </authorList>
    </citation>
    <scope>NUCLEOTIDE SEQUENCE</scope>
</reference>
<organism evidence="1">
    <name type="scientific">uncultured Caudovirales phage</name>
    <dbReference type="NCBI Taxonomy" id="2100421"/>
    <lineage>
        <taxon>Viruses</taxon>
        <taxon>Duplodnaviria</taxon>
        <taxon>Heunggongvirae</taxon>
        <taxon>Uroviricota</taxon>
        <taxon>Caudoviricetes</taxon>
        <taxon>Peduoviridae</taxon>
        <taxon>Maltschvirus</taxon>
        <taxon>Maltschvirus maltsch</taxon>
    </lineage>
</organism>
<gene>
    <name evidence="1" type="ORF">UFOVP972_258</name>
</gene>
<accession>A0A6J5PZI7</accession>
<sequence length="94" mass="11047">MKITLKNIKHYIEGNIKMLGDKMHLLPEHEKEQVAYRAMICKDECVRLEYCVYCGCDIPGKLYVKESCNGGERFPDLMNRDDWEKYKLDNGITL</sequence>
<dbReference type="EMBL" id="LR796923">
    <property type="protein sequence ID" value="CAB4175576.1"/>
    <property type="molecule type" value="Genomic_DNA"/>
</dbReference>
<protein>
    <submittedName>
        <fullName evidence="1">Uncharacterized protein</fullName>
    </submittedName>
</protein>
<evidence type="ECO:0000313" key="1">
    <source>
        <dbReference type="EMBL" id="CAB4175576.1"/>
    </source>
</evidence>